<organism evidence="1 2">
    <name type="scientific">Pristionchus pacificus</name>
    <name type="common">Parasitic nematode worm</name>
    <dbReference type="NCBI Taxonomy" id="54126"/>
    <lineage>
        <taxon>Eukaryota</taxon>
        <taxon>Metazoa</taxon>
        <taxon>Ecdysozoa</taxon>
        <taxon>Nematoda</taxon>
        <taxon>Chromadorea</taxon>
        <taxon>Rhabditida</taxon>
        <taxon>Rhabditina</taxon>
        <taxon>Diplogasteromorpha</taxon>
        <taxon>Diplogasteroidea</taxon>
        <taxon>Neodiplogasteridae</taxon>
        <taxon>Pristionchus</taxon>
    </lineage>
</organism>
<sequence>MDAEPAAKRGRHCEKPARIGAMDFLTSMDDDCLMSILGCVNRSTFDVLQILNQRMNELTNRRGIVKPKHSRILSIVQDRSCHAVYLDPIIKNTHSSLSYKVSARNTDIPKETRKVMKTRFIDKKAQWHVLSAIHIGPKEVEMPLIFEHIHSVQKENNIDIVNLQKIDIDGYFVQRYLETFKGNYPKDVRFIACTFSGILDGTKAKNFFLQAKMERISIKAYSGGSRYHGPFTQQFLEEFVAQSNGCALSATIVDSFDEEKLMGGIQWIPSPDFLPVICEFSRLELGDMRLNNNQVQNVIKLRLDLPIEEDVNWRFYLSEDLDLNNINKTTHTVTKRDVTVKMGEHNYYQRSHYYISKKIGRHGTCKITYNYRDLIPILIEFREDNSEW</sequence>
<reference evidence="2" key="1">
    <citation type="journal article" date="2008" name="Nat. Genet.">
        <title>The Pristionchus pacificus genome provides a unique perspective on nematode lifestyle and parasitism.</title>
        <authorList>
            <person name="Dieterich C."/>
            <person name="Clifton S.W."/>
            <person name="Schuster L.N."/>
            <person name="Chinwalla A."/>
            <person name="Delehaunty K."/>
            <person name="Dinkelacker I."/>
            <person name="Fulton L."/>
            <person name="Fulton R."/>
            <person name="Godfrey J."/>
            <person name="Minx P."/>
            <person name="Mitreva M."/>
            <person name="Roeseler W."/>
            <person name="Tian H."/>
            <person name="Witte H."/>
            <person name="Yang S.P."/>
            <person name="Wilson R.K."/>
            <person name="Sommer R.J."/>
        </authorList>
    </citation>
    <scope>NUCLEOTIDE SEQUENCE [LARGE SCALE GENOMIC DNA]</scope>
    <source>
        <strain evidence="2">PS312</strain>
    </source>
</reference>
<name>A0A8R1YBS1_PRIPA</name>
<accession>A0A8R1YBS1</accession>
<protein>
    <recommendedName>
        <fullName evidence="3">F-box domain-containing protein</fullName>
    </recommendedName>
</protein>
<evidence type="ECO:0008006" key="3">
    <source>
        <dbReference type="Google" id="ProtNLM"/>
    </source>
</evidence>
<evidence type="ECO:0000313" key="1">
    <source>
        <dbReference type="EnsemblMetazoa" id="PPA07952.1"/>
    </source>
</evidence>
<dbReference type="EnsemblMetazoa" id="PPA07952.1">
    <property type="protein sequence ID" value="PPA07952.1"/>
    <property type="gene ID" value="WBGene00097506"/>
</dbReference>
<dbReference type="Proteomes" id="UP000005239">
    <property type="component" value="Unassembled WGS sequence"/>
</dbReference>
<reference evidence="1" key="2">
    <citation type="submission" date="2022-06" db="UniProtKB">
        <authorList>
            <consortium name="EnsemblMetazoa"/>
        </authorList>
    </citation>
    <scope>IDENTIFICATION</scope>
    <source>
        <strain evidence="1">PS312</strain>
    </source>
</reference>
<gene>
    <name evidence="1" type="primary">WBGene00097506</name>
</gene>
<dbReference type="AlphaFoldDB" id="A0A8R1YBS1"/>
<evidence type="ECO:0000313" key="2">
    <source>
        <dbReference type="Proteomes" id="UP000005239"/>
    </source>
</evidence>
<proteinExistence type="predicted"/>
<keyword evidence="2" id="KW-1185">Reference proteome</keyword>